<evidence type="ECO:0000256" key="9">
    <source>
        <dbReference type="ARBA" id="ARBA00023136"/>
    </source>
</evidence>
<keyword evidence="4 12" id="KW-0812">Transmembrane</keyword>
<evidence type="ECO:0000256" key="8">
    <source>
        <dbReference type="ARBA" id="ARBA00022989"/>
    </source>
</evidence>
<comment type="catalytic activity">
    <reaction evidence="11">
        <text>L-glutamyl-[protein] + L-glutamate + ATP = gamma-L-glutamyl-L-glutamyl-[protein] + ADP + phosphate + H(+)</text>
        <dbReference type="Rhea" id="RHEA:60144"/>
        <dbReference type="Rhea" id="RHEA-COMP:10208"/>
        <dbReference type="Rhea" id="RHEA-COMP:15517"/>
        <dbReference type="ChEBI" id="CHEBI:15378"/>
        <dbReference type="ChEBI" id="CHEBI:29973"/>
        <dbReference type="ChEBI" id="CHEBI:29985"/>
        <dbReference type="ChEBI" id="CHEBI:30616"/>
        <dbReference type="ChEBI" id="CHEBI:43474"/>
        <dbReference type="ChEBI" id="CHEBI:143622"/>
        <dbReference type="ChEBI" id="CHEBI:456216"/>
    </reaction>
    <physiologicalReaction direction="left-to-right" evidence="11">
        <dbReference type="Rhea" id="RHEA:60145"/>
    </physiologicalReaction>
</comment>
<dbReference type="Pfam" id="PF03133">
    <property type="entry name" value="TTL"/>
    <property type="match status" value="1"/>
</dbReference>
<dbReference type="Gene3D" id="3.30.470.20">
    <property type="entry name" value="ATP-grasp fold, B domain"/>
    <property type="match status" value="1"/>
</dbReference>
<dbReference type="SUPFAM" id="SSF56059">
    <property type="entry name" value="Glutathione synthetase ATP-binding domain-like"/>
    <property type="match status" value="1"/>
</dbReference>
<evidence type="ECO:0000256" key="2">
    <source>
        <dbReference type="ARBA" id="ARBA00009436"/>
    </source>
</evidence>
<dbReference type="PANTHER" id="PTHR12241">
    <property type="entry name" value="TUBULIN POLYGLUTAMYLASE"/>
    <property type="match status" value="1"/>
</dbReference>
<dbReference type="Proteomes" id="UP001497392">
    <property type="component" value="Unassembled WGS sequence"/>
</dbReference>
<evidence type="ECO:0000256" key="3">
    <source>
        <dbReference type="ARBA" id="ARBA00022598"/>
    </source>
</evidence>
<protein>
    <recommendedName>
        <fullName evidence="10">Tubulin--tyrosine ligase-like protein 5</fullName>
    </recommendedName>
</protein>
<evidence type="ECO:0000256" key="7">
    <source>
        <dbReference type="ARBA" id="ARBA00022840"/>
    </source>
</evidence>
<keyword evidence="5" id="KW-0547">Nucleotide-binding</keyword>
<dbReference type="Pfam" id="PF07019">
    <property type="entry name" value="EMC6"/>
    <property type="match status" value="1"/>
</dbReference>
<comment type="subcellular location">
    <subcellularLocation>
        <location evidence="1">Endoplasmic reticulum membrane</location>
        <topology evidence="1">Multi-pass membrane protein</topology>
    </subcellularLocation>
</comment>
<keyword evidence="6" id="KW-0256">Endoplasmic reticulum</keyword>
<comment type="similarity">
    <text evidence="2">Belongs to the EMC6 family.</text>
</comment>
<feature type="signal peptide" evidence="13">
    <location>
        <begin position="1"/>
        <end position="33"/>
    </location>
</feature>
<accession>A0ABP1FY37</accession>
<evidence type="ECO:0000313" key="15">
    <source>
        <dbReference type="Proteomes" id="UP001497392"/>
    </source>
</evidence>
<evidence type="ECO:0000256" key="1">
    <source>
        <dbReference type="ARBA" id="ARBA00004477"/>
    </source>
</evidence>
<keyword evidence="15" id="KW-1185">Reference proteome</keyword>
<comment type="caution">
    <text evidence="14">The sequence shown here is derived from an EMBL/GenBank/DDBJ whole genome shotgun (WGS) entry which is preliminary data.</text>
</comment>
<dbReference type="InterPro" id="IPR004344">
    <property type="entry name" value="TTL/TTLL_fam"/>
</dbReference>
<proteinExistence type="inferred from homology"/>
<evidence type="ECO:0000256" key="12">
    <source>
        <dbReference type="SAM" id="Phobius"/>
    </source>
</evidence>
<keyword evidence="9 12" id="KW-0472">Membrane</keyword>
<dbReference type="PROSITE" id="PS51221">
    <property type="entry name" value="TTL"/>
    <property type="match status" value="1"/>
</dbReference>
<dbReference type="InterPro" id="IPR029008">
    <property type="entry name" value="EMC6-like"/>
</dbReference>
<evidence type="ECO:0000256" key="4">
    <source>
        <dbReference type="ARBA" id="ARBA00022692"/>
    </source>
</evidence>
<sequence>MSRGRSPLHAKSQRSASWLPLLTLHFLLTLAKGTAVRFWIEEYAFGEGETALLREQIKGSEGRASISGETLTKFLSTKGYYVPEQWDVYWANRQACLKALPHTVPGQRVNCIPGISALTDKRRLIETLVRAYGEGAFRIVPRTFLLPEQYLEWRAWIRAHAGGDSAKETRWVLKTTAHRGQGVSVVPQQQAVRAALTGSTGEDAATEMVQEYKAEQYMVAGRRFYLRVWVVVTSVEPLRAYLFKGGVLPFGTLKDASSRTATCSANEDETCLAGEKHTAGAESGYAEGDDLIVNLWRNRGDAVIWSVAQFEKHLLATTGSQQAFQGLWTSLQRSIGLALAAGQRSMQVGAAEYPHPPGVAFEVMGVDFLVDSALQPWLLECNAVPSMARQVLRGEEANGSRAKSAFDEQKEAVMSSLFELLLVNTGANRQECSTDEAPGNLRDSQAEVEAARQLDFLPLCSFMEALNLSAEHQPQALQEASDGAGPRLLLLFKKAIGGPSAAWDKEDLLDVVHWMRQLLAILAGIVWGVVPLTGLYAFLGFLTLCLLLPYLWYQSQRIDEEEFGGHQALGGEGLAPSLAVFVLVWIAAYTFSQQH</sequence>
<evidence type="ECO:0000256" key="11">
    <source>
        <dbReference type="ARBA" id="ARBA00049274"/>
    </source>
</evidence>
<dbReference type="PANTHER" id="PTHR12241:SF145">
    <property type="entry name" value="TUBULIN POLYGLUTAMYLASE TTLL5"/>
    <property type="match status" value="1"/>
</dbReference>
<feature type="chain" id="PRO_5046374240" description="Tubulin--tyrosine ligase-like protein 5" evidence="13">
    <location>
        <begin position="34"/>
        <end position="595"/>
    </location>
</feature>
<feature type="transmembrane region" description="Helical" evidence="12">
    <location>
        <begin position="573"/>
        <end position="591"/>
    </location>
</feature>
<reference evidence="14 15" key="1">
    <citation type="submission" date="2024-06" db="EMBL/GenBank/DDBJ databases">
        <authorList>
            <person name="Kraege A."/>
            <person name="Thomma B."/>
        </authorList>
    </citation>
    <scope>NUCLEOTIDE SEQUENCE [LARGE SCALE GENOMIC DNA]</scope>
</reference>
<keyword evidence="3" id="KW-0436">Ligase</keyword>
<evidence type="ECO:0000313" key="14">
    <source>
        <dbReference type="EMBL" id="CAL5223425.1"/>
    </source>
</evidence>
<organism evidence="14 15">
    <name type="scientific">Coccomyxa viridis</name>
    <dbReference type="NCBI Taxonomy" id="1274662"/>
    <lineage>
        <taxon>Eukaryota</taxon>
        <taxon>Viridiplantae</taxon>
        <taxon>Chlorophyta</taxon>
        <taxon>core chlorophytes</taxon>
        <taxon>Trebouxiophyceae</taxon>
        <taxon>Trebouxiophyceae incertae sedis</taxon>
        <taxon>Coccomyxaceae</taxon>
        <taxon>Coccomyxa</taxon>
    </lineage>
</organism>
<keyword evidence="8 12" id="KW-1133">Transmembrane helix</keyword>
<dbReference type="EMBL" id="CAXHTA020000008">
    <property type="protein sequence ID" value="CAL5223425.1"/>
    <property type="molecule type" value="Genomic_DNA"/>
</dbReference>
<keyword evidence="13" id="KW-0732">Signal</keyword>
<name>A0ABP1FY37_9CHLO</name>
<evidence type="ECO:0000256" key="5">
    <source>
        <dbReference type="ARBA" id="ARBA00022741"/>
    </source>
</evidence>
<feature type="transmembrane region" description="Helical" evidence="12">
    <location>
        <begin position="535"/>
        <end position="553"/>
    </location>
</feature>
<evidence type="ECO:0000256" key="13">
    <source>
        <dbReference type="SAM" id="SignalP"/>
    </source>
</evidence>
<keyword evidence="7" id="KW-0067">ATP-binding</keyword>
<evidence type="ECO:0000256" key="10">
    <source>
        <dbReference type="ARBA" id="ARBA00041448"/>
    </source>
</evidence>
<gene>
    <name evidence="14" type="primary">g5939</name>
    <name evidence="14" type="ORF">VP750_LOCUS5084</name>
</gene>
<evidence type="ECO:0000256" key="6">
    <source>
        <dbReference type="ARBA" id="ARBA00022824"/>
    </source>
</evidence>